<evidence type="ECO:0000256" key="2">
    <source>
        <dbReference type="SAM" id="MobiDB-lite"/>
    </source>
</evidence>
<dbReference type="InterPro" id="IPR037873">
    <property type="entry name" value="BamE-like"/>
</dbReference>
<dbReference type="RefSeq" id="WP_168926074.1">
    <property type="nucleotide sequence ID" value="NZ_JAAXLJ010000030.1"/>
</dbReference>
<accession>A0ABX1L244</accession>
<organism evidence="4 5">
    <name type="scientific">Secundilactobacillus angelensis</name>
    <dbReference type="NCBI Taxonomy" id="2722706"/>
    <lineage>
        <taxon>Bacteria</taxon>
        <taxon>Bacillati</taxon>
        <taxon>Bacillota</taxon>
        <taxon>Bacilli</taxon>
        <taxon>Lactobacillales</taxon>
        <taxon>Lactobacillaceae</taxon>
        <taxon>Secundilactobacillus</taxon>
    </lineage>
</organism>
<name>A0ABX1L244_9LACO</name>
<evidence type="ECO:0000313" key="4">
    <source>
        <dbReference type="EMBL" id="NLR19525.1"/>
    </source>
</evidence>
<keyword evidence="5" id="KW-1185">Reference proteome</keyword>
<feature type="region of interest" description="Disordered" evidence="2">
    <location>
        <begin position="203"/>
        <end position="222"/>
    </location>
</feature>
<evidence type="ECO:0000256" key="3">
    <source>
        <dbReference type="SAM" id="SignalP"/>
    </source>
</evidence>
<dbReference type="PROSITE" id="PS51257">
    <property type="entry name" value="PROKAR_LIPOPROTEIN"/>
    <property type="match status" value="1"/>
</dbReference>
<reference evidence="4 5" key="1">
    <citation type="submission" date="2020-04" db="EMBL/GenBank/DDBJ databases">
        <title>A novel species of genus Lactobacillus that was isolated from fermented food Zha-chili.</title>
        <authorList>
            <person name="Zhang Z."/>
        </authorList>
    </citation>
    <scope>NUCLEOTIDE SEQUENCE [LARGE SCALE GENOMIC DNA]</scope>
    <source>
        <strain evidence="5">HBUAS51383</strain>
    </source>
</reference>
<protein>
    <submittedName>
        <fullName evidence="4">DUF3862 domain-containing protein</fullName>
    </submittedName>
</protein>
<dbReference type="Pfam" id="PF12978">
    <property type="entry name" value="DUF3862"/>
    <property type="match status" value="1"/>
</dbReference>
<evidence type="ECO:0000256" key="1">
    <source>
        <dbReference type="ARBA" id="ARBA00022729"/>
    </source>
</evidence>
<sequence length="222" mass="24556">MKKLFTVIMMLLTGMTLSACSFEAFQAAKSNASSEAVSAHNVRSTRINHTMKMKFDQIKTDGDSTDNHGSSKAQVMAVMGKPDRESKSTRQGSDQGSKVYTWTFSRKNGHQSAKTISIDVVHGRAVSKNIFHNGIASKIHPNTYQHIKKGDQLATVRKKLGTPTQEMIMGNKGPYSSQILVYLDQENEKTYTFSFVDQKLISKSSSNPKHGSTQTQSMPCNN</sequence>
<dbReference type="InterPro" id="IPR024418">
    <property type="entry name" value="DUF3862"/>
</dbReference>
<comment type="caution">
    <text evidence="4">The sequence shown here is derived from an EMBL/GenBank/DDBJ whole genome shotgun (WGS) entry which is preliminary data.</text>
</comment>
<feature type="chain" id="PRO_5046521837" evidence="3">
    <location>
        <begin position="20"/>
        <end position="222"/>
    </location>
</feature>
<gene>
    <name evidence="4" type="ORF">HC026_11555</name>
</gene>
<proteinExistence type="predicted"/>
<dbReference type="EMBL" id="JAAXLJ010000030">
    <property type="protein sequence ID" value="NLR19525.1"/>
    <property type="molecule type" value="Genomic_DNA"/>
</dbReference>
<keyword evidence="1 3" id="KW-0732">Signal</keyword>
<dbReference type="Proteomes" id="UP000763447">
    <property type="component" value="Unassembled WGS sequence"/>
</dbReference>
<evidence type="ECO:0000313" key="5">
    <source>
        <dbReference type="Proteomes" id="UP000763447"/>
    </source>
</evidence>
<feature type="signal peptide" evidence="3">
    <location>
        <begin position="1"/>
        <end position="19"/>
    </location>
</feature>
<dbReference type="Gene3D" id="3.30.1450.10">
    <property type="match status" value="2"/>
</dbReference>